<feature type="domain" description="F5/8 type C" evidence="1">
    <location>
        <begin position="12"/>
        <end position="94"/>
    </location>
</feature>
<dbReference type="EMBL" id="JAHIBW010000010">
    <property type="protein sequence ID" value="KAG7307024.1"/>
    <property type="molecule type" value="Genomic_DNA"/>
</dbReference>
<dbReference type="InterPro" id="IPR052407">
    <property type="entry name" value="BTB_POZ_domain_cont_9"/>
</dbReference>
<evidence type="ECO:0000313" key="2">
    <source>
        <dbReference type="EMBL" id="KAG7307024.1"/>
    </source>
</evidence>
<dbReference type="Proteomes" id="UP000823941">
    <property type="component" value="Chromosome 10"/>
</dbReference>
<proteinExistence type="predicted"/>
<sequence>MERGYTRHSISEDNPGLIVRLQARVIFNHIRLLLWDRDNRSYTYYIEVSVDQKEWVRVVDHSRYYCRSWQNLYFEPRVVQYIKVVGTSNTVNKVFHAVALEAMYTSKVPPLCDGLVRPVHNVATVELSAVVIEGISRTRNALLNGDTTHYDWEGGYTCHQLGPGAIVVQLAQPYLLGSLRLLLWDCDYRHYSYFVETSVNSYEWETVADRTRDACR</sequence>
<dbReference type="Gene3D" id="2.60.120.260">
    <property type="entry name" value="Galactose-binding domain-like"/>
    <property type="match status" value="2"/>
</dbReference>
<comment type="caution">
    <text evidence="2">The sequence shown here is derived from an EMBL/GenBank/DDBJ whole genome shotgun (WGS) entry which is preliminary data.</text>
</comment>
<dbReference type="PANTHER" id="PTHR46306">
    <property type="entry name" value="BTB/POZ DOMAIN-CONTAINING PROTEIN 9"/>
    <property type="match status" value="1"/>
</dbReference>
<gene>
    <name evidence="2" type="ORF">JYU34_007155</name>
</gene>
<name>A0ABQ7QPQ9_PLUXY</name>
<organism evidence="2 3">
    <name type="scientific">Plutella xylostella</name>
    <name type="common">Diamondback moth</name>
    <name type="synonym">Plutella maculipennis</name>
    <dbReference type="NCBI Taxonomy" id="51655"/>
    <lineage>
        <taxon>Eukaryota</taxon>
        <taxon>Metazoa</taxon>
        <taxon>Ecdysozoa</taxon>
        <taxon>Arthropoda</taxon>
        <taxon>Hexapoda</taxon>
        <taxon>Insecta</taxon>
        <taxon>Pterygota</taxon>
        <taxon>Neoptera</taxon>
        <taxon>Endopterygota</taxon>
        <taxon>Lepidoptera</taxon>
        <taxon>Glossata</taxon>
        <taxon>Ditrysia</taxon>
        <taxon>Yponomeutoidea</taxon>
        <taxon>Plutellidae</taxon>
        <taxon>Plutella</taxon>
    </lineage>
</organism>
<dbReference type="Pfam" id="PF00754">
    <property type="entry name" value="F5_F8_type_C"/>
    <property type="match status" value="1"/>
</dbReference>
<keyword evidence="3" id="KW-1185">Reference proteome</keyword>
<dbReference type="PANTHER" id="PTHR46306:SF1">
    <property type="entry name" value="BTB_POZ DOMAIN-CONTAINING PROTEIN 9"/>
    <property type="match status" value="1"/>
</dbReference>
<evidence type="ECO:0000313" key="3">
    <source>
        <dbReference type="Proteomes" id="UP000823941"/>
    </source>
</evidence>
<dbReference type="InterPro" id="IPR008979">
    <property type="entry name" value="Galactose-bd-like_sf"/>
</dbReference>
<evidence type="ECO:0000259" key="1">
    <source>
        <dbReference type="Pfam" id="PF00754"/>
    </source>
</evidence>
<dbReference type="SUPFAM" id="SSF49785">
    <property type="entry name" value="Galactose-binding domain-like"/>
    <property type="match status" value="2"/>
</dbReference>
<accession>A0ABQ7QPQ9</accession>
<reference evidence="2 3" key="1">
    <citation type="submission" date="2021-06" db="EMBL/GenBank/DDBJ databases">
        <title>A haploid diamondback moth (Plutella xylostella L.) genome assembly resolves 31 chromosomes and identifies a diamide resistance mutation.</title>
        <authorList>
            <person name="Ward C.M."/>
            <person name="Perry K.D."/>
            <person name="Baker G."/>
            <person name="Powis K."/>
            <person name="Heckel D.G."/>
            <person name="Baxter S.W."/>
        </authorList>
    </citation>
    <scope>NUCLEOTIDE SEQUENCE [LARGE SCALE GENOMIC DNA]</scope>
    <source>
        <strain evidence="2 3">LV</strain>
        <tissue evidence="2">Single pupa</tissue>
    </source>
</reference>
<dbReference type="InterPro" id="IPR000421">
    <property type="entry name" value="FA58C"/>
</dbReference>
<protein>
    <submittedName>
        <fullName evidence="2">BTB/POZ domain-containing protein 9</fullName>
    </submittedName>
</protein>